<dbReference type="AlphaFoldDB" id="X0Y0L3"/>
<protein>
    <submittedName>
        <fullName evidence="1">Uncharacterized protein</fullName>
    </submittedName>
</protein>
<reference evidence="1" key="1">
    <citation type="journal article" date="2014" name="Front. Microbiol.">
        <title>High frequency of phylogenetically diverse reductive dehalogenase-homologous genes in deep subseafloor sedimentary metagenomes.</title>
        <authorList>
            <person name="Kawai M."/>
            <person name="Futagami T."/>
            <person name="Toyoda A."/>
            <person name="Takaki Y."/>
            <person name="Nishi S."/>
            <person name="Hori S."/>
            <person name="Arai W."/>
            <person name="Tsubouchi T."/>
            <person name="Morono Y."/>
            <person name="Uchiyama I."/>
            <person name="Ito T."/>
            <person name="Fujiyama A."/>
            <person name="Inagaki F."/>
            <person name="Takami H."/>
        </authorList>
    </citation>
    <scope>NUCLEOTIDE SEQUENCE</scope>
    <source>
        <strain evidence="1">Expedition CK06-06</strain>
    </source>
</reference>
<organism evidence="1">
    <name type="scientific">marine sediment metagenome</name>
    <dbReference type="NCBI Taxonomy" id="412755"/>
    <lineage>
        <taxon>unclassified sequences</taxon>
        <taxon>metagenomes</taxon>
        <taxon>ecological metagenomes</taxon>
    </lineage>
</organism>
<comment type="caution">
    <text evidence="1">The sequence shown here is derived from an EMBL/GenBank/DDBJ whole genome shotgun (WGS) entry which is preliminary data.</text>
</comment>
<feature type="non-terminal residue" evidence="1">
    <location>
        <position position="1"/>
    </location>
</feature>
<dbReference type="EMBL" id="BARS01056304">
    <property type="protein sequence ID" value="GAG42323.1"/>
    <property type="molecule type" value="Genomic_DNA"/>
</dbReference>
<proteinExistence type="predicted"/>
<gene>
    <name evidence="1" type="ORF">S01H1_82956</name>
</gene>
<sequence>GAQHSEPARGGSDDLVFDASLGAGAKFERFDLQLLWIAASHANSVYPVPSSDGRRHWLLSAACAF</sequence>
<accession>X0Y0L3</accession>
<evidence type="ECO:0000313" key="1">
    <source>
        <dbReference type="EMBL" id="GAG42323.1"/>
    </source>
</evidence>
<name>X0Y0L3_9ZZZZ</name>